<comment type="caution">
    <text evidence="1">The sequence shown here is derived from an EMBL/GenBank/DDBJ whole genome shotgun (WGS) entry which is preliminary data.</text>
</comment>
<proteinExistence type="predicted"/>
<dbReference type="Proteomes" id="UP001254813">
    <property type="component" value="Unassembled WGS sequence"/>
</dbReference>
<dbReference type="EMBL" id="JAMQOQ010000005">
    <property type="protein sequence ID" value="MDS0296086.1"/>
    <property type="molecule type" value="Genomic_DNA"/>
</dbReference>
<accession>A0ABU2G5L5</accession>
<gene>
    <name evidence="1" type="ORF">NDI79_18075</name>
</gene>
<dbReference type="RefSeq" id="WP_310930071.1">
    <property type="nucleotide sequence ID" value="NZ_JAMQOQ010000005.1"/>
</dbReference>
<keyword evidence="2" id="KW-1185">Reference proteome</keyword>
<dbReference type="Pfam" id="PF20127">
    <property type="entry name" value="DUF6517"/>
    <property type="match status" value="1"/>
</dbReference>
<protein>
    <submittedName>
        <fullName evidence="1">Uncharacterized protein</fullName>
    </submittedName>
</protein>
<evidence type="ECO:0000313" key="1">
    <source>
        <dbReference type="EMBL" id="MDS0296086.1"/>
    </source>
</evidence>
<organism evidence="1 2">
    <name type="scientific">Halogeometricum luteum</name>
    <dbReference type="NCBI Taxonomy" id="2950537"/>
    <lineage>
        <taxon>Archaea</taxon>
        <taxon>Methanobacteriati</taxon>
        <taxon>Methanobacteriota</taxon>
        <taxon>Stenosarchaea group</taxon>
        <taxon>Halobacteria</taxon>
        <taxon>Halobacteriales</taxon>
        <taxon>Haloferacaceae</taxon>
        <taxon>Halogeometricum</taxon>
    </lineage>
</organism>
<name>A0ABU2G5L5_9EURY</name>
<dbReference type="InterPro" id="IPR045396">
    <property type="entry name" value="DUF6517"/>
</dbReference>
<evidence type="ECO:0000313" key="2">
    <source>
        <dbReference type="Proteomes" id="UP001254813"/>
    </source>
</evidence>
<reference evidence="1 2" key="1">
    <citation type="submission" date="2022-06" db="EMBL/GenBank/DDBJ databases">
        <title>Halogeometricum sp. a new haloarchaeum isolate from saline soil.</title>
        <authorList>
            <person name="Strakova D."/>
            <person name="Galisteo C."/>
            <person name="Sanchez-Porro C."/>
            <person name="Ventosa A."/>
        </authorList>
    </citation>
    <scope>NUCLEOTIDE SEQUENCE [LARGE SCALE GENOMIC DNA]</scope>
    <source>
        <strain evidence="2">S3BR25-2</strain>
    </source>
</reference>
<sequence>MKLPAQLGTTPYVCFRTFENAALRERVKRLTLGEFDSPLARFFAAHIDLRGFTTFGATPERLVEPAADELRETMRESGIRNVREVEVGTVRPEVASQTREYEGEFGYEGFSAAIEHERAGEIAIEIEGGSLPVRGFISTWKEDSGTGLAAGGAYPAESFREASTASITGERGTGLDLTLSADIDLDPAASRAEIVALADAVTVEPEA</sequence>